<gene>
    <name evidence="4" type="ORF">Cvel_1284</name>
</gene>
<keyword evidence="3" id="KW-0732">Signal</keyword>
<dbReference type="Pfam" id="PF00022">
    <property type="entry name" value="Actin"/>
    <property type="match status" value="1"/>
</dbReference>
<accession>A0A0G4HR94</accession>
<dbReference type="PANTHER" id="PTHR11937">
    <property type="entry name" value="ACTIN"/>
    <property type="match status" value="1"/>
</dbReference>
<dbReference type="Gene3D" id="3.30.420.40">
    <property type="match status" value="2"/>
</dbReference>
<dbReference type="SMART" id="SM00268">
    <property type="entry name" value="ACTIN"/>
    <property type="match status" value="1"/>
</dbReference>
<comment type="similarity">
    <text evidence="2">Belongs to the actin family.</text>
</comment>
<name>A0A0G4HR94_9ALVE</name>
<evidence type="ECO:0008006" key="5">
    <source>
        <dbReference type="Google" id="ProtNLM"/>
    </source>
</evidence>
<dbReference type="PhylomeDB" id="A0A0G4HR94"/>
<dbReference type="InterPro" id="IPR043129">
    <property type="entry name" value="ATPase_NBD"/>
</dbReference>
<dbReference type="AlphaFoldDB" id="A0A0G4HR94"/>
<dbReference type="VEuPathDB" id="CryptoDB:Cvel_1284"/>
<evidence type="ECO:0000313" key="4">
    <source>
        <dbReference type="EMBL" id="CEM46909.1"/>
    </source>
</evidence>
<dbReference type="SUPFAM" id="SSF53067">
    <property type="entry name" value="Actin-like ATPase domain"/>
    <property type="match status" value="2"/>
</dbReference>
<dbReference type="Gene3D" id="3.90.640.10">
    <property type="entry name" value="Actin, Chain A, domain 4"/>
    <property type="match status" value="1"/>
</dbReference>
<dbReference type="EMBL" id="CDMZ01003588">
    <property type="protein sequence ID" value="CEM46909.1"/>
    <property type="molecule type" value="Genomic_DNA"/>
</dbReference>
<feature type="signal peptide" evidence="3">
    <location>
        <begin position="1"/>
        <end position="20"/>
    </location>
</feature>
<dbReference type="InterPro" id="IPR004000">
    <property type="entry name" value="Actin"/>
</dbReference>
<evidence type="ECO:0000256" key="1">
    <source>
        <dbReference type="ARBA" id="ARBA00049360"/>
    </source>
</evidence>
<sequence length="544" mass="59206">MRISTYPVLSLALVVLQALGVREMNAGSLEVDSVGKPVGIFKGSQATGDGEELLIGDGDGETLLSSSRLHQQEEKKRGGAFSGRMQNIKCVVIDFTDGGLFGLASAGLSGSSGPSFVFPSIVGRGADGKTVVVGKEAEMQRTKDPEEDEIIPIFPEGKFLPTGDSESNLETALPFVFKHLEVHPEEHPLVLPVPFDTDAETRRALHEVAVNSVHLQRMMVMDEAVAVLISTGRTTGIIFSLKEDHSLIVPVFEGVPIPEASRRLHIGQAGTCMLLVKELTPQLEKAGLKGSFEIYKTVQDIREKLAYVAENYEEELKKGGETKVEYTLPNGGQVITVGAERFRSPEVLFKPSLIGLEQDGIHKLTYESILKCDVDIRRDLYRNVVMSGGTTMVSPWTPERYVGCGFKNIEERMAGEMVKLGPADPHFAVKIVSPILDKGLEGYSPVWQGSAVASAVSVVIADKGGMKEAPSLFSEEIFLGKEKGELSDTILQHAQKTLAENLKGSLRPLKPVVEASHEKGIVTSWDDMIKSWDDMERVAPEEHS</sequence>
<organism evidence="4">
    <name type="scientific">Chromera velia CCMP2878</name>
    <dbReference type="NCBI Taxonomy" id="1169474"/>
    <lineage>
        <taxon>Eukaryota</taxon>
        <taxon>Sar</taxon>
        <taxon>Alveolata</taxon>
        <taxon>Colpodellida</taxon>
        <taxon>Chromeraceae</taxon>
        <taxon>Chromera</taxon>
    </lineage>
</organism>
<reference evidence="4" key="1">
    <citation type="submission" date="2014-11" db="EMBL/GenBank/DDBJ databases">
        <authorList>
            <person name="Otto D Thomas"/>
            <person name="Naeem Raeece"/>
        </authorList>
    </citation>
    <scope>NUCLEOTIDE SEQUENCE</scope>
</reference>
<evidence type="ECO:0000256" key="2">
    <source>
        <dbReference type="RuleBase" id="RU000487"/>
    </source>
</evidence>
<evidence type="ECO:0000256" key="3">
    <source>
        <dbReference type="SAM" id="SignalP"/>
    </source>
</evidence>
<comment type="catalytic activity">
    <reaction evidence="1">
        <text>ATP + H2O = ADP + phosphate + H(+)</text>
        <dbReference type="Rhea" id="RHEA:13065"/>
        <dbReference type="ChEBI" id="CHEBI:15377"/>
        <dbReference type="ChEBI" id="CHEBI:15378"/>
        <dbReference type="ChEBI" id="CHEBI:30616"/>
        <dbReference type="ChEBI" id="CHEBI:43474"/>
        <dbReference type="ChEBI" id="CHEBI:456216"/>
    </reaction>
</comment>
<proteinExistence type="inferred from homology"/>
<feature type="chain" id="PRO_5005191755" description="Actin" evidence="3">
    <location>
        <begin position="21"/>
        <end position="544"/>
    </location>
</feature>
<protein>
    <recommendedName>
        <fullName evidence="5">Actin</fullName>
    </recommendedName>
</protein>